<dbReference type="OrthoDB" id="248495at2759"/>
<keyword evidence="4" id="KW-1185">Reference proteome</keyword>
<keyword evidence="3" id="KW-0418">Kinase</keyword>
<dbReference type="SMART" id="SM00777">
    <property type="entry name" value="Mad3_BUB1_I"/>
    <property type="match status" value="1"/>
</dbReference>
<dbReference type="GO" id="GO:0051754">
    <property type="term" value="P:meiotic sister chromatid cohesion, centromeric"/>
    <property type="evidence" value="ECO:0007669"/>
    <property type="project" value="TreeGrafter"/>
</dbReference>
<dbReference type="Gene3D" id="1.25.40.430">
    <property type="match status" value="1"/>
</dbReference>
<evidence type="ECO:0000313" key="4">
    <source>
        <dbReference type="Proteomes" id="UP000019335"/>
    </source>
</evidence>
<dbReference type="PANTHER" id="PTHR14030:SF4">
    <property type="entry name" value="BUB1 KINASE, ISOFORM A-RELATED"/>
    <property type="match status" value="1"/>
</dbReference>
<dbReference type="FunFam" id="1.25.40.430:FF:000003">
    <property type="entry name" value="Checkpoint serine/threonine-protein kinase BUB1"/>
    <property type="match status" value="1"/>
</dbReference>
<dbReference type="SUPFAM" id="SSF48452">
    <property type="entry name" value="TPR-like"/>
    <property type="match status" value="1"/>
</dbReference>
<dbReference type="PANTHER" id="PTHR14030">
    <property type="entry name" value="MITOTIC CHECKPOINT SERINE/THREONINE-PROTEIN KINASE BUB1"/>
    <property type="match status" value="1"/>
</dbReference>
<evidence type="ECO:0000313" key="3">
    <source>
        <dbReference type="EMBL" id="EWM27411.1"/>
    </source>
</evidence>
<dbReference type="GO" id="GO:0004672">
    <property type="term" value="F:protein kinase activity"/>
    <property type="evidence" value="ECO:0007669"/>
    <property type="project" value="TreeGrafter"/>
</dbReference>
<accession>W7U3F2</accession>
<reference evidence="3 4" key="1">
    <citation type="journal article" date="2014" name="Mol. Plant">
        <title>Chromosome Scale Genome Assembly and Transcriptome Profiling of Nannochloropsis gaditana in Nitrogen Depletion.</title>
        <authorList>
            <person name="Corteggiani Carpinelli E."/>
            <person name="Telatin A."/>
            <person name="Vitulo N."/>
            <person name="Forcato C."/>
            <person name="D'Angelo M."/>
            <person name="Schiavon R."/>
            <person name="Vezzi A."/>
            <person name="Giacometti G.M."/>
            <person name="Morosinotto T."/>
            <person name="Valle G."/>
        </authorList>
    </citation>
    <scope>NUCLEOTIDE SEQUENCE [LARGE SCALE GENOMIC DNA]</scope>
    <source>
        <strain evidence="3 4">B-31</strain>
    </source>
</reference>
<feature type="compositionally biased region" description="Low complexity" evidence="1">
    <location>
        <begin position="240"/>
        <end position="259"/>
    </location>
</feature>
<protein>
    <submittedName>
        <fullName evidence="3">Protein serine threonine kinase</fullName>
    </submittedName>
</protein>
<sequence>MEAAEWEISKENVMPLKHGRNVSKLNATLSEKPKGMRERRADLETERQAFENRLQEVEERFLQNKEGEDPLREWVRYINWLQEAMPSDSQEATLVLERCARRFQEEALYKQDPRYLKIWISYADRLSSPGEIFKFLHKKKIGTTQALFWAAWAFVAEKSGNFSLADKLYTKGIELHALPIELLAERRHHFQRRMSRHWLRLNEEGRAAAFEGGDEGGPEGRGGRSALATKKEKRRTVNGASRPSSAASSSARTPSSRVL</sequence>
<name>W7U3F2_9STRA</name>
<dbReference type="GO" id="GO:0032991">
    <property type="term" value="C:protein-containing complex"/>
    <property type="evidence" value="ECO:0007669"/>
    <property type="project" value="UniProtKB-ARBA"/>
</dbReference>
<evidence type="ECO:0000259" key="2">
    <source>
        <dbReference type="PROSITE" id="PS51489"/>
    </source>
</evidence>
<dbReference type="EMBL" id="AZIL01000464">
    <property type="protein sequence ID" value="EWM27411.1"/>
    <property type="molecule type" value="Genomic_DNA"/>
</dbReference>
<dbReference type="GO" id="GO:0007094">
    <property type="term" value="P:mitotic spindle assembly checkpoint signaling"/>
    <property type="evidence" value="ECO:0007669"/>
    <property type="project" value="InterPro"/>
</dbReference>
<dbReference type="InterPro" id="IPR013212">
    <property type="entry name" value="Mad3/Bub1_I"/>
</dbReference>
<dbReference type="Pfam" id="PF08311">
    <property type="entry name" value="Mad3_BUB1_I"/>
    <property type="match status" value="1"/>
</dbReference>
<evidence type="ECO:0000256" key="1">
    <source>
        <dbReference type="SAM" id="MobiDB-lite"/>
    </source>
</evidence>
<dbReference type="AlphaFoldDB" id="W7U3F2"/>
<organism evidence="3 4">
    <name type="scientific">Nannochloropsis gaditana</name>
    <dbReference type="NCBI Taxonomy" id="72520"/>
    <lineage>
        <taxon>Eukaryota</taxon>
        <taxon>Sar</taxon>
        <taxon>Stramenopiles</taxon>
        <taxon>Ochrophyta</taxon>
        <taxon>Eustigmatophyceae</taxon>
        <taxon>Eustigmatales</taxon>
        <taxon>Monodopsidaceae</taxon>
        <taxon>Nannochloropsis</taxon>
    </lineage>
</organism>
<feature type="region of interest" description="Disordered" evidence="1">
    <location>
        <begin position="209"/>
        <end position="259"/>
    </location>
</feature>
<dbReference type="InterPro" id="IPR011990">
    <property type="entry name" value="TPR-like_helical_dom_sf"/>
</dbReference>
<comment type="caution">
    <text evidence="3">The sequence shown here is derived from an EMBL/GenBank/DDBJ whole genome shotgun (WGS) entry which is preliminary data.</text>
</comment>
<dbReference type="Proteomes" id="UP000019335">
    <property type="component" value="Chromosome 6"/>
</dbReference>
<gene>
    <name evidence="3" type="ORF">Naga_100237g1</name>
</gene>
<dbReference type="PROSITE" id="PS51489">
    <property type="entry name" value="BUB1_N"/>
    <property type="match status" value="1"/>
</dbReference>
<dbReference type="InterPro" id="IPR015661">
    <property type="entry name" value="Bub1/Mad3"/>
</dbReference>
<proteinExistence type="predicted"/>
<feature type="domain" description="BUB1 N-terminal" evidence="2">
    <location>
        <begin position="58"/>
        <end position="222"/>
    </location>
</feature>
<keyword evidence="3" id="KW-0808">Transferase</keyword>